<evidence type="ECO:0000256" key="6">
    <source>
        <dbReference type="ARBA" id="ARBA00022723"/>
    </source>
</evidence>
<dbReference type="AlphaFoldDB" id="A0A7S4R3P4"/>
<evidence type="ECO:0000256" key="10">
    <source>
        <dbReference type="RuleBase" id="RU003465"/>
    </source>
</evidence>
<evidence type="ECO:0000256" key="1">
    <source>
        <dbReference type="ARBA" id="ARBA00001936"/>
    </source>
</evidence>
<dbReference type="PANTHER" id="PTHR13832">
    <property type="entry name" value="PROTEIN PHOSPHATASE 2C"/>
    <property type="match status" value="1"/>
</dbReference>
<dbReference type="InterPro" id="IPR001932">
    <property type="entry name" value="PPM-type_phosphatase-like_dom"/>
</dbReference>
<dbReference type="EMBL" id="HBNS01015106">
    <property type="protein sequence ID" value="CAE4601893.1"/>
    <property type="molecule type" value="Transcribed_RNA"/>
</dbReference>
<keyword evidence="8 10" id="KW-0904">Protein phosphatase</keyword>
<name>A0A7S4R3P4_9STRA</name>
<evidence type="ECO:0000256" key="5">
    <source>
        <dbReference type="ARBA" id="ARBA00013081"/>
    </source>
</evidence>
<dbReference type="CDD" id="cd00143">
    <property type="entry name" value="PP2Cc"/>
    <property type="match status" value="1"/>
</dbReference>
<dbReference type="GO" id="GO:0046872">
    <property type="term" value="F:metal ion binding"/>
    <property type="evidence" value="ECO:0007669"/>
    <property type="project" value="UniProtKB-KW"/>
</dbReference>
<sequence>MGNELSTAIVSPFSGTNHAGLQYGIASMQGRREYMEDSYVVIESLNSSSLLDTSLFAVFDGHGSYFCARYASQVILRVLQLTDEFASYERLETQSERDDPVGGLGLLMKAIRNTFLTIDKELFGNVERGGCTALVVVITPTHVVSANAGDSRVVLAKKRRKHVCHQNGNNSSSKLTDPVDISSKHKAMALSFDHKPMDTEEASRIKKAGGFVRGGRVNGKLGVSRSLGDFKYKKFSPYDYDPSNDIVTALPEFLVTKRNNDIDEFIVLGSDGIWDIVSNGECSEIVYNSLRIKDSDPTTACKDLLDKCYDGGSKDNMTVIIIKMPGLIEDELPPPKFAATSEQKINELPLHATYNMRRTTRLIARMTCQ</sequence>
<dbReference type="SMART" id="SM00332">
    <property type="entry name" value="PP2Cc"/>
    <property type="match status" value="1"/>
</dbReference>
<evidence type="ECO:0000256" key="9">
    <source>
        <dbReference type="ARBA" id="ARBA00023211"/>
    </source>
</evidence>
<comment type="subcellular location">
    <subcellularLocation>
        <location evidence="3">Membrane</location>
        <topology evidence="3">Peripheral membrane protein</topology>
    </subcellularLocation>
</comment>
<keyword evidence="9" id="KW-0464">Manganese</keyword>
<evidence type="ECO:0000313" key="12">
    <source>
        <dbReference type="EMBL" id="CAE4601893.1"/>
    </source>
</evidence>
<dbReference type="PROSITE" id="PS01032">
    <property type="entry name" value="PPM_1"/>
    <property type="match status" value="1"/>
</dbReference>
<dbReference type="InterPro" id="IPR000222">
    <property type="entry name" value="PP2C_BS"/>
</dbReference>
<accession>A0A7S4R3P4</accession>
<keyword evidence="6" id="KW-0479">Metal-binding</keyword>
<dbReference type="InterPro" id="IPR015655">
    <property type="entry name" value="PP2C"/>
</dbReference>
<dbReference type="GO" id="GO:0016020">
    <property type="term" value="C:membrane"/>
    <property type="evidence" value="ECO:0007669"/>
    <property type="project" value="UniProtKB-SubCell"/>
</dbReference>
<comment type="similarity">
    <text evidence="4 10">Belongs to the PP2C family.</text>
</comment>
<evidence type="ECO:0000256" key="3">
    <source>
        <dbReference type="ARBA" id="ARBA00004170"/>
    </source>
</evidence>
<reference evidence="12" key="1">
    <citation type="submission" date="2021-01" db="EMBL/GenBank/DDBJ databases">
        <authorList>
            <person name="Corre E."/>
            <person name="Pelletier E."/>
            <person name="Niang G."/>
            <person name="Scheremetjew M."/>
            <person name="Finn R."/>
            <person name="Kale V."/>
            <person name="Holt S."/>
            <person name="Cochrane G."/>
            <person name="Meng A."/>
            <person name="Brown T."/>
            <person name="Cohen L."/>
        </authorList>
    </citation>
    <scope>NUCLEOTIDE SEQUENCE</scope>
    <source>
        <strain evidence="12">GSO104</strain>
    </source>
</reference>
<dbReference type="SUPFAM" id="SSF81606">
    <property type="entry name" value="PP2C-like"/>
    <property type="match status" value="1"/>
</dbReference>
<gene>
    <name evidence="12" type="ORF">DBRI00130_LOCUS12135</name>
</gene>
<dbReference type="Pfam" id="PF00481">
    <property type="entry name" value="PP2C"/>
    <property type="match status" value="1"/>
</dbReference>
<evidence type="ECO:0000256" key="7">
    <source>
        <dbReference type="ARBA" id="ARBA00022801"/>
    </source>
</evidence>
<feature type="domain" description="PPM-type phosphatase" evidence="11">
    <location>
        <begin position="22"/>
        <end position="324"/>
    </location>
</feature>
<comment type="cofactor">
    <cofactor evidence="1">
        <name>Mn(2+)</name>
        <dbReference type="ChEBI" id="CHEBI:29035"/>
    </cofactor>
</comment>
<keyword evidence="7 10" id="KW-0378">Hydrolase</keyword>
<dbReference type="EC" id="3.1.3.16" evidence="5"/>
<dbReference type="InterPro" id="IPR036457">
    <property type="entry name" value="PPM-type-like_dom_sf"/>
</dbReference>
<evidence type="ECO:0000259" key="11">
    <source>
        <dbReference type="PROSITE" id="PS51746"/>
    </source>
</evidence>
<evidence type="ECO:0000256" key="8">
    <source>
        <dbReference type="ARBA" id="ARBA00022912"/>
    </source>
</evidence>
<protein>
    <recommendedName>
        <fullName evidence="5">protein-serine/threonine phosphatase</fullName>
        <ecNumber evidence="5">3.1.3.16</ecNumber>
    </recommendedName>
</protein>
<dbReference type="GO" id="GO:0004722">
    <property type="term" value="F:protein serine/threonine phosphatase activity"/>
    <property type="evidence" value="ECO:0007669"/>
    <property type="project" value="UniProtKB-EC"/>
</dbReference>
<comment type="cofactor">
    <cofactor evidence="2">
        <name>Mg(2+)</name>
        <dbReference type="ChEBI" id="CHEBI:18420"/>
    </cofactor>
</comment>
<proteinExistence type="inferred from homology"/>
<dbReference type="PANTHER" id="PTHR13832:SF565">
    <property type="entry name" value="AT28366P-RELATED"/>
    <property type="match status" value="1"/>
</dbReference>
<dbReference type="Gene3D" id="3.60.40.10">
    <property type="entry name" value="PPM-type phosphatase domain"/>
    <property type="match status" value="1"/>
</dbReference>
<dbReference type="PROSITE" id="PS51746">
    <property type="entry name" value="PPM_2"/>
    <property type="match status" value="1"/>
</dbReference>
<organism evidence="12">
    <name type="scientific">Ditylum brightwellii</name>
    <dbReference type="NCBI Taxonomy" id="49249"/>
    <lineage>
        <taxon>Eukaryota</taxon>
        <taxon>Sar</taxon>
        <taxon>Stramenopiles</taxon>
        <taxon>Ochrophyta</taxon>
        <taxon>Bacillariophyta</taxon>
        <taxon>Mediophyceae</taxon>
        <taxon>Lithodesmiophycidae</taxon>
        <taxon>Lithodesmiales</taxon>
        <taxon>Lithodesmiaceae</taxon>
        <taxon>Ditylum</taxon>
    </lineage>
</organism>
<evidence type="ECO:0000256" key="4">
    <source>
        <dbReference type="ARBA" id="ARBA00006702"/>
    </source>
</evidence>
<evidence type="ECO:0000256" key="2">
    <source>
        <dbReference type="ARBA" id="ARBA00001946"/>
    </source>
</evidence>